<organism evidence="6 7">
    <name type="scientific">Parabacteroides acidifaciens</name>
    <dbReference type="NCBI Taxonomy" id="2290935"/>
    <lineage>
        <taxon>Bacteria</taxon>
        <taxon>Pseudomonadati</taxon>
        <taxon>Bacteroidota</taxon>
        <taxon>Bacteroidia</taxon>
        <taxon>Bacteroidales</taxon>
        <taxon>Tannerellaceae</taxon>
        <taxon>Parabacteroides</taxon>
    </lineage>
</organism>
<evidence type="ECO:0000313" key="6">
    <source>
        <dbReference type="EMBL" id="RDU49964.1"/>
    </source>
</evidence>
<dbReference type="SUPFAM" id="SSF89550">
    <property type="entry name" value="PHP domain-like"/>
    <property type="match status" value="1"/>
</dbReference>
<proteinExistence type="inferred from homology"/>
<dbReference type="EC" id="3.1.3.48" evidence="2"/>
<reference evidence="5 8" key="2">
    <citation type="submission" date="2020-08" db="EMBL/GenBank/DDBJ databases">
        <title>Genome public.</title>
        <authorList>
            <person name="Liu C."/>
            <person name="Sun Q."/>
        </authorList>
    </citation>
    <scope>NUCLEOTIDE SEQUENCE [LARGE SCALE GENOMIC DNA]</scope>
    <source>
        <strain evidence="5 8">426_9</strain>
    </source>
</reference>
<accession>A0A3D8HG48</accession>
<dbReference type="GO" id="GO:0030145">
    <property type="term" value="F:manganese ion binding"/>
    <property type="evidence" value="ECO:0007669"/>
    <property type="project" value="InterPro"/>
</dbReference>
<protein>
    <recommendedName>
        <fullName evidence="2">protein-tyrosine-phosphatase</fullName>
        <ecNumber evidence="2">3.1.3.48</ecNumber>
    </recommendedName>
</protein>
<dbReference type="InterPro" id="IPR016667">
    <property type="entry name" value="Caps_polysacc_synth_CpsB/CapC"/>
</dbReference>
<dbReference type="InterPro" id="IPR016195">
    <property type="entry name" value="Pol/histidinol_Pase-like"/>
</dbReference>
<keyword evidence="3" id="KW-0378">Hydrolase</keyword>
<dbReference type="AlphaFoldDB" id="A0A3D8HG48"/>
<sequence length="245" mass="27867">MFSLFSRKKNILQTGLLEGMADVHCHLLPGVDDGVQTEEEAMAAFRALSDMGVASFYLTPHVMEDLPMNNRSFLSERFAMLQEMLPPGIQVKLAAEYMLDAGFASHQKDGYLTMGDERLVLVETSYLSAPPELDGMLYDLTVSGYTPLIAHPERYIYMEHEKYVSLKERGYKFQLNILSLAGFYGKQALDKSRYLLKNGLYDFAGSDFHNLGKYRRGLEHLSLSDSEQEALRILLKNNDVIFFHK</sequence>
<dbReference type="Proteomes" id="UP000629596">
    <property type="component" value="Unassembled WGS sequence"/>
</dbReference>
<dbReference type="PANTHER" id="PTHR39181:SF1">
    <property type="entry name" value="TYROSINE-PROTEIN PHOSPHATASE YWQE"/>
    <property type="match status" value="1"/>
</dbReference>
<evidence type="ECO:0000313" key="5">
    <source>
        <dbReference type="EMBL" id="MBC8601280.1"/>
    </source>
</evidence>
<evidence type="ECO:0000256" key="1">
    <source>
        <dbReference type="ARBA" id="ARBA00005750"/>
    </source>
</evidence>
<comment type="similarity">
    <text evidence="1">Belongs to the metallo-dependent hydrolases superfamily. CpsB/CapC family.</text>
</comment>
<dbReference type="Gene3D" id="3.20.20.140">
    <property type="entry name" value="Metal-dependent hydrolases"/>
    <property type="match status" value="1"/>
</dbReference>
<name>A0A3D8HG48_9BACT</name>
<dbReference type="Proteomes" id="UP000256321">
    <property type="component" value="Unassembled WGS sequence"/>
</dbReference>
<dbReference type="PANTHER" id="PTHR39181">
    <property type="entry name" value="TYROSINE-PROTEIN PHOSPHATASE YWQE"/>
    <property type="match status" value="1"/>
</dbReference>
<dbReference type="EMBL" id="QREV01000010">
    <property type="protein sequence ID" value="RDU49964.1"/>
    <property type="molecule type" value="Genomic_DNA"/>
</dbReference>
<keyword evidence="8" id="KW-1185">Reference proteome</keyword>
<evidence type="ECO:0000256" key="3">
    <source>
        <dbReference type="ARBA" id="ARBA00022801"/>
    </source>
</evidence>
<dbReference type="EMBL" id="JACRTI010000010">
    <property type="protein sequence ID" value="MBC8601280.1"/>
    <property type="molecule type" value="Genomic_DNA"/>
</dbReference>
<comment type="catalytic activity">
    <reaction evidence="4">
        <text>O-phospho-L-tyrosyl-[protein] + H2O = L-tyrosyl-[protein] + phosphate</text>
        <dbReference type="Rhea" id="RHEA:10684"/>
        <dbReference type="Rhea" id="RHEA-COMP:10136"/>
        <dbReference type="Rhea" id="RHEA-COMP:20101"/>
        <dbReference type="ChEBI" id="CHEBI:15377"/>
        <dbReference type="ChEBI" id="CHEBI:43474"/>
        <dbReference type="ChEBI" id="CHEBI:46858"/>
        <dbReference type="ChEBI" id="CHEBI:61978"/>
        <dbReference type="EC" id="3.1.3.48"/>
    </reaction>
</comment>
<comment type="caution">
    <text evidence="6">The sequence shown here is derived from an EMBL/GenBank/DDBJ whole genome shotgun (WGS) entry which is preliminary data.</text>
</comment>
<dbReference type="RefSeq" id="WP_115498769.1">
    <property type="nucleotide sequence ID" value="NZ_JACRTI010000010.1"/>
</dbReference>
<dbReference type="GO" id="GO:0004725">
    <property type="term" value="F:protein tyrosine phosphatase activity"/>
    <property type="evidence" value="ECO:0007669"/>
    <property type="project" value="UniProtKB-EC"/>
</dbReference>
<dbReference type="PIRSF" id="PIRSF016557">
    <property type="entry name" value="Caps_synth_CpsB"/>
    <property type="match status" value="1"/>
</dbReference>
<evidence type="ECO:0000256" key="2">
    <source>
        <dbReference type="ARBA" id="ARBA00013064"/>
    </source>
</evidence>
<evidence type="ECO:0000313" key="8">
    <source>
        <dbReference type="Proteomes" id="UP000629596"/>
    </source>
</evidence>
<evidence type="ECO:0000313" key="7">
    <source>
        <dbReference type="Proteomes" id="UP000256321"/>
    </source>
</evidence>
<gene>
    <name evidence="6" type="ORF">DWU89_06195</name>
    <name evidence="5" type="ORF">H8784_06045</name>
</gene>
<reference evidence="6 7" key="1">
    <citation type="submission" date="2018-07" db="EMBL/GenBank/DDBJ databases">
        <title>Parabacteroides acidifaciens nov. sp., isolated from human feces.</title>
        <authorList>
            <person name="Wang Y.J."/>
        </authorList>
    </citation>
    <scope>NUCLEOTIDE SEQUENCE [LARGE SCALE GENOMIC DNA]</scope>
    <source>
        <strain evidence="6 7">426-9</strain>
    </source>
</reference>
<evidence type="ECO:0000256" key="4">
    <source>
        <dbReference type="ARBA" id="ARBA00051722"/>
    </source>
</evidence>
<dbReference type="Pfam" id="PF19567">
    <property type="entry name" value="CpsB_CapC"/>
    <property type="match status" value="1"/>
</dbReference>